<organism evidence="3 4">
    <name type="scientific">Methylorubrum suomiense</name>
    <dbReference type="NCBI Taxonomy" id="144191"/>
    <lineage>
        <taxon>Bacteria</taxon>
        <taxon>Pseudomonadati</taxon>
        <taxon>Pseudomonadota</taxon>
        <taxon>Alphaproteobacteria</taxon>
        <taxon>Hyphomicrobiales</taxon>
        <taxon>Methylobacteriaceae</taxon>
        <taxon>Methylorubrum</taxon>
    </lineage>
</organism>
<dbReference type="InterPro" id="IPR011649">
    <property type="entry name" value="KaiB_domain"/>
</dbReference>
<sequence>MSAPDRIRLRLYVAGPSPRSTRTIESVRRLCEGPLAGACDLEIVDLYQQPGLAGRDGVVAAPTLLRLSPLPARRVAGDLTDAHRVLGTLGLADPGSVAAASLQVAQQQQQQDPAPGLGGPDVA</sequence>
<dbReference type="SUPFAM" id="SSF52833">
    <property type="entry name" value="Thioredoxin-like"/>
    <property type="match status" value="1"/>
</dbReference>
<evidence type="ECO:0000259" key="2">
    <source>
        <dbReference type="SMART" id="SM01248"/>
    </source>
</evidence>
<dbReference type="RefSeq" id="WP_137829389.1">
    <property type="nucleotide sequence ID" value="NZ_BPRE01000003.1"/>
</dbReference>
<name>A0ABQ4URG0_9HYPH</name>
<reference evidence="3" key="2">
    <citation type="submission" date="2021-08" db="EMBL/GenBank/DDBJ databases">
        <authorList>
            <person name="Tani A."/>
            <person name="Ola A."/>
            <person name="Ogura Y."/>
            <person name="Katsura K."/>
            <person name="Hayashi T."/>
        </authorList>
    </citation>
    <scope>NUCLEOTIDE SEQUENCE</scope>
    <source>
        <strain evidence="3">DSM 14458</strain>
    </source>
</reference>
<evidence type="ECO:0000313" key="3">
    <source>
        <dbReference type="EMBL" id="GJE74832.1"/>
    </source>
</evidence>
<accession>A0ABQ4URG0</accession>
<feature type="compositionally biased region" description="Low complexity" evidence="1">
    <location>
        <begin position="101"/>
        <end position="115"/>
    </location>
</feature>
<proteinExistence type="predicted"/>
<evidence type="ECO:0000256" key="1">
    <source>
        <dbReference type="SAM" id="MobiDB-lite"/>
    </source>
</evidence>
<reference evidence="3" key="1">
    <citation type="journal article" date="2021" name="Front. Microbiol.">
        <title>Comprehensive Comparative Genomics and Phenotyping of Methylobacterium Species.</title>
        <authorList>
            <person name="Alessa O."/>
            <person name="Ogura Y."/>
            <person name="Fujitani Y."/>
            <person name="Takami H."/>
            <person name="Hayashi T."/>
            <person name="Sahin N."/>
            <person name="Tani A."/>
        </authorList>
    </citation>
    <scope>NUCLEOTIDE SEQUENCE</scope>
    <source>
        <strain evidence="3">DSM 14458</strain>
    </source>
</reference>
<dbReference type="Pfam" id="PF07689">
    <property type="entry name" value="KaiB"/>
    <property type="match status" value="1"/>
</dbReference>
<dbReference type="SMART" id="SM01248">
    <property type="entry name" value="KaiB"/>
    <property type="match status" value="1"/>
</dbReference>
<feature type="region of interest" description="Disordered" evidence="1">
    <location>
        <begin position="101"/>
        <end position="123"/>
    </location>
</feature>
<comment type="caution">
    <text evidence="3">The sequence shown here is derived from an EMBL/GenBank/DDBJ whole genome shotgun (WGS) entry which is preliminary data.</text>
</comment>
<keyword evidence="4" id="KW-1185">Reference proteome</keyword>
<dbReference type="InterPro" id="IPR039022">
    <property type="entry name" value="KaiB-like"/>
</dbReference>
<feature type="domain" description="KaiB" evidence="2">
    <location>
        <begin position="10"/>
        <end position="91"/>
    </location>
</feature>
<dbReference type="Proteomes" id="UP001055093">
    <property type="component" value="Unassembled WGS sequence"/>
</dbReference>
<dbReference type="CDD" id="cd02978">
    <property type="entry name" value="KaiB_like"/>
    <property type="match status" value="1"/>
</dbReference>
<dbReference type="Gene3D" id="3.40.30.10">
    <property type="entry name" value="Glutaredoxin"/>
    <property type="match status" value="1"/>
</dbReference>
<dbReference type="InterPro" id="IPR036249">
    <property type="entry name" value="Thioredoxin-like_sf"/>
</dbReference>
<dbReference type="EMBL" id="BPRE01000003">
    <property type="protein sequence ID" value="GJE74832.1"/>
    <property type="molecule type" value="Genomic_DNA"/>
</dbReference>
<evidence type="ECO:0000313" key="4">
    <source>
        <dbReference type="Proteomes" id="UP001055093"/>
    </source>
</evidence>
<protein>
    <submittedName>
        <fullName evidence="3">Circadian clock protein KaiB</fullName>
    </submittedName>
</protein>
<dbReference type="PANTHER" id="PTHR41709">
    <property type="entry name" value="KAIB-LIKE PROTEIN 1"/>
    <property type="match status" value="1"/>
</dbReference>
<dbReference type="PANTHER" id="PTHR41709:SF2">
    <property type="entry name" value="CIRCADIAN CLOCK PROTEIN KAIB2"/>
    <property type="match status" value="1"/>
</dbReference>
<gene>
    <name evidence="3" type="primary">kaiB_2</name>
    <name evidence="3" type="ORF">BGCPKDLD_1405</name>
</gene>